<feature type="transmembrane region" description="Helical" evidence="1">
    <location>
        <begin position="387"/>
        <end position="404"/>
    </location>
</feature>
<dbReference type="Proteomes" id="UP001202922">
    <property type="component" value="Unassembled WGS sequence"/>
</dbReference>
<keyword evidence="3" id="KW-1185">Reference proteome</keyword>
<feature type="transmembrane region" description="Helical" evidence="1">
    <location>
        <begin position="197"/>
        <end position="216"/>
    </location>
</feature>
<feature type="transmembrane region" description="Helical" evidence="1">
    <location>
        <begin position="249"/>
        <end position="271"/>
    </location>
</feature>
<evidence type="ECO:0000313" key="2">
    <source>
        <dbReference type="EMBL" id="MCH6469660.1"/>
    </source>
</evidence>
<dbReference type="EMBL" id="JAKZBV010000001">
    <property type="protein sequence ID" value="MCH6469660.1"/>
    <property type="molecule type" value="Genomic_DNA"/>
</dbReference>
<evidence type="ECO:0000256" key="1">
    <source>
        <dbReference type="SAM" id="Phobius"/>
    </source>
</evidence>
<feature type="transmembrane region" description="Helical" evidence="1">
    <location>
        <begin position="6"/>
        <end position="30"/>
    </location>
</feature>
<dbReference type="RefSeq" id="WP_241053076.1">
    <property type="nucleotide sequence ID" value="NZ_JAKZBV010000001.1"/>
</dbReference>
<name>A0ABS9U018_9MICC</name>
<keyword evidence="1" id="KW-0812">Transmembrane</keyword>
<proteinExistence type="predicted"/>
<feature type="transmembrane region" description="Helical" evidence="1">
    <location>
        <begin position="223"/>
        <end position="243"/>
    </location>
</feature>
<feature type="transmembrane region" description="Helical" evidence="1">
    <location>
        <begin position="278"/>
        <end position="295"/>
    </location>
</feature>
<sequence length="669" mass="71741">MDWLSIGPVVAVAVLLLVLPGAALALAFGLRGFAVPSLAPALSLSVIAVASTVAPIVHVKWSLAPVLWMTVVLGAMLVFLRRLLRRFDRKTTSPLERMRSRKQGWGTVVVFVLAVAIPALLLAKNLIIAFDTPGSFSQTFDNVFHLNALQYVRETGSASSLTIGHMVDSAYYPAGWHALVSLVGSVTSTAIPESVNAANLVIGALVWPLSMVYLVWRLVGARPVVLLSGGILSACFAAFPLLMLDYGVLYPNFLALAVLPACVGELFHALGFSRQARANVGVEWILLGAVSVGMTVAHPSALMALVATSAFPVLVLYLRQVRPLVRERLWLKAPVVVPSIALLGGVAGAAVAWKLVRPDPAAAFWPPTQTVAQAIGEAISGSPMRSQPVWIIVGLILMGLYRCVRQPGHRSPLWIFLVLAGFYVVVSGFDQGRVRNFLVGVWYNDSYRLAALLPLASIPVAVEGVLQIGEWFRRGLHALSKVLLSRVGSSDDRIRGLKRGVRMGGLGVVVLGLVATSQNGQVHTEELAARSLYEVRPNSPLITTDELALLKRLDKEVPQGTVLAGSPWTGTALAYALADRKTLQLHILAGASPDVDAIDTGLRNAPADGSACKAIKDLHVQYVLDFGTQEVHYEHHPYPGIEDLQGSHAVQLIDQQGNARLYKVVACQG</sequence>
<comment type="caution">
    <text evidence="2">The sequence shown here is derived from an EMBL/GenBank/DDBJ whole genome shotgun (WGS) entry which is preliminary data.</text>
</comment>
<feature type="transmembrane region" description="Helical" evidence="1">
    <location>
        <begin position="411"/>
        <end position="429"/>
    </location>
</feature>
<gene>
    <name evidence="2" type="ORF">L0M17_06610</name>
</gene>
<feature type="transmembrane region" description="Helical" evidence="1">
    <location>
        <begin position="105"/>
        <end position="130"/>
    </location>
</feature>
<dbReference type="InterPro" id="IPR046671">
    <property type="entry name" value="DUF6541"/>
</dbReference>
<feature type="transmembrane region" description="Helical" evidence="1">
    <location>
        <begin position="63"/>
        <end position="84"/>
    </location>
</feature>
<keyword evidence="1" id="KW-1133">Transmembrane helix</keyword>
<feature type="transmembrane region" description="Helical" evidence="1">
    <location>
        <begin position="37"/>
        <end position="57"/>
    </location>
</feature>
<keyword evidence="1" id="KW-0472">Membrane</keyword>
<dbReference type="Pfam" id="PF20176">
    <property type="entry name" value="DUF6541"/>
    <property type="match status" value="1"/>
</dbReference>
<protein>
    <recommendedName>
        <fullName evidence="4">Glycosyltransferase RgtA/B/C/D-like domain-containing protein</fullName>
    </recommendedName>
</protein>
<feature type="transmembrane region" description="Helical" evidence="1">
    <location>
        <begin position="330"/>
        <end position="353"/>
    </location>
</feature>
<evidence type="ECO:0000313" key="3">
    <source>
        <dbReference type="Proteomes" id="UP001202922"/>
    </source>
</evidence>
<feature type="transmembrane region" description="Helical" evidence="1">
    <location>
        <begin position="301"/>
        <end position="318"/>
    </location>
</feature>
<organism evidence="2 3">
    <name type="scientific">Sinomonas terrae</name>
    <dbReference type="NCBI Taxonomy" id="2908838"/>
    <lineage>
        <taxon>Bacteria</taxon>
        <taxon>Bacillati</taxon>
        <taxon>Actinomycetota</taxon>
        <taxon>Actinomycetes</taxon>
        <taxon>Micrococcales</taxon>
        <taxon>Micrococcaceae</taxon>
        <taxon>Sinomonas</taxon>
    </lineage>
</organism>
<accession>A0ABS9U018</accession>
<reference evidence="2 3" key="1">
    <citation type="submission" date="2022-03" db="EMBL/GenBank/DDBJ databases">
        <title>Sinomonas sp. isolated from a soil.</title>
        <authorList>
            <person name="Han J."/>
            <person name="Kim D.-U."/>
        </authorList>
    </citation>
    <scope>NUCLEOTIDE SEQUENCE [LARGE SCALE GENOMIC DNA]</scope>
    <source>
        <strain evidence="2 3">5-5</strain>
    </source>
</reference>
<evidence type="ECO:0008006" key="4">
    <source>
        <dbReference type="Google" id="ProtNLM"/>
    </source>
</evidence>